<dbReference type="PANTHER" id="PTHR37512">
    <property type="entry name" value="TRIFUNCTIONAL NAD BIOSYNTHESIS/REGULATOR PROTEIN NADR"/>
    <property type="match status" value="1"/>
</dbReference>
<sequence>MPKQLERSEPPLVRVVLFGPESTGKTTLSRQLSEHYRAPWVAEFARDFLQRKWDAQKEVCSEADLIDIAIGQVESENQAAEQADPLLICDTDVLETLAYSYWYFGSKADERLEESAQQAEYDLYLLTYIDTPWTPDDLRDQPDARPELFAHFKNCLERFDRNFVILKGDPYTRFTRATELIDKLIHAAQNKR</sequence>
<protein>
    <submittedName>
        <fullName evidence="2">Nicotinate-nucleotide adenylyltransferase</fullName>
    </submittedName>
</protein>
<dbReference type="Pfam" id="PF13521">
    <property type="entry name" value="AAA_28"/>
    <property type="match status" value="1"/>
</dbReference>
<proteinExistence type="predicted"/>
<dbReference type="SUPFAM" id="SSF52540">
    <property type="entry name" value="P-loop containing nucleoside triphosphate hydrolases"/>
    <property type="match status" value="1"/>
</dbReference>
<reference evidence="3" key="1">
    <citation type="submission" date="2016-11" db="EMBL/GenBank/DDBJ databases">
        <title>Trade-off between light-utilization and light-protection in marine flavobacteria.</title>
        <authorList>
            <person name="Kumagai Y."/>
            <person name="Yoshizawa S."/>
            <person name="Kogure K."/>
        </authorList>
    </citation>
    <scope>NUCLEOTIDE SEQUENCE [LARGE SCALE GENOMIC DNA]</scope>
    <source>
        <strain evidence="3">SG-18</strain>
    </source>
</reference>
<keyword evidence="3" id="KW-1185">Reference proteome</keyword>
<dbReference type="InterPro" id="IPR052735">
    <property type="entry name" value="NAD_biosynth-regulator"/>
</dbReference>
<dbReference type="InterPro" id="IPR038727">
    <property type="entry name" value="NadR/Ttd14_AAA_dom"/>
</dbReference>
<evidence type="ECO:0000313" key="2">
    <source>
        <dbReference type="EMBL" id="PQJ16874.1"/>
    </source>
</evidence>
<dbReference type="PANTHER" id="PTHR37512:SF1">
    <property type="entry name" value="NADR_TTD14 AAA DOMAIN-CONTAINING PROTEIN"/>
    <property type="match status" value="1"/>
</dbReference>
<accession>A0A2S7TB50</accession>
<dbReference type="EMBL" id="MQVX01000001">
    <property type="protein sequence ID" value="PQJ16874.1"/>
    <property type="molecule type" value="Genomic_DNA"/>
</dbReference>
<dbReference type="GO" id="GO:0016779">
    <property type="term" value="F:nucleotidyltransferase activity"/>
    <property type="evidence" value="ECO:0007669"/>
    <property type="project" value="UniProtKB-KW"/>
</dbReference>
<comment type="caution">
    <text evidence="2">The sequence shown here is derived from an EMBL/GenBank/DDBJ whole genome shotgun (WGS) entry which is preliminary data.</text>
</comment>
<name>A0A2S7TB50_9FLAO</name>
<organism evidence="2 3">
    <name type="scientific">Aureicoccus marinus</name>
    <dbReference type="NCBI Taxonomy" id="754435"/>
    <lineage>
        <taxon>Bacteria</taxon>
        <taxon>Pseudomonadati</taxon>
        <taxon>Bacteroidota</taxon>
        <taxon>Flavobacteriia</taxon>
        <taxon>Flavobacteriales</taxon>
        <taxon>Flavobacteriaceae</taxon>
        <taxon>Aureicoccus</taxon>
    </lineage>
</organism>
<dbReference type="Proteomes" id="UP000239366">
    <property type="component" value="Unassembled WGS sequence"/>
</dbReference>
<keyword evidence="2" id="KW-0808">Transferase</keyword>
<dbReference type="Gene3D" id="3.40.50.300">
    <property type="entry name" value="P-loop containing nucleotide triphosphate hydrolases"/>
    <property type="match status" value="1"/>
</dbReference>
<keyword evidence="2" id="KW-0548">Nucleotidyltransferase</keyword>
<evidence type="ECO:0000259" key="1">
    <source>
        <dbReference type="Pfam" id="PF13521"/>
    </source>
</evidence>
<dbReference type="InterPro" id="IPR027417">
    <property type="entry name" value="P-loop_NTPase"/>
</dbReference>
<feature type="domain" description="NadR/Ttd14 AAA" evidence="1">
    <location>
        <begin position="14"/>
        <end position="170"/>
    </location>
</feature>
<gene>
    <name evidence="2" type="ORF">BST99_12475</name>
</gene>
<evidence type="ECO:0000313" key="3">
    <source>
        <dbReference type="Proteomes" id="UP000239366"/>
    </source>
</evidence>
<dbReference type="AlphaFoldDB" id="A0A2S7TB50"/>